<dbReference type="Pfam" id="PF13620">
    <property type="entry name" value="CarboxypepD_reg"/>
    <property type="match status" value="1"/>
</dbReference>
<dbReference type="GO" id="GO:0015344">
    <property type="term" value="F:siderophore uptake transmembrane transporter activity"/>
    <property type="evidence" value="ECO:0007669"/>
    <property type="project" value="TreeGrafter"/>
</dbReference>
<keyword evidence="10" id="KW-0378">Hydrolase</keyword>
<evidence type="ECO:0000256" key="1">
    <source>
        <dbReference type="ARBA" id="ARBA00004571"/>
    </source>
</evidence>
<dbReference type="Gene3D" id="2.60.40.1120">
    <property type="entry name" value="Carboxypeptidase-like, regulatory domain"/>
    <property type="match status" value="1"/>
</dbReference>
<evidence type="ECO:0000256" key="7">
    <source>
        <dbReference type="ARBA" id="ARBA00023237"/>
    </source>
</evidence>
<feature type="chain" id="PRO_5012150378" evidence="8">
    <location>
        <begin position="34"/>
        <end position="1157"/>
    </location>
</feature>
<proteinExistence type="predicted"/>
<dbReference type="Pfam" id="PF25183">
    <property type="entry name" value="OMP_b-brl_4"/>
    <property type="match status" value="1"/>
</dbReference>
<dbReference type="OrthoDB" id="97893at2"/>
<comment type="subcellular location">
    <subcellularLocation>
        <location evidence="1">Cell outer membrane</location>
        <topology evidence="1">Multi-pass membrane protein</topology>
    </subcellularLocation>
</comment>
<dbReference type="InterPro" id="IPR057601">
    <property type="entry name" value="Oar-like_b-barrel"/>
</dbReference>
<evidence type="ECO:0000313" key="10">
    <source>
        <dbReference type="EMBL" id="SNS46233.1"/>
    </source>
</evidence>
<keyword evidence="10" id="KW-0121">Carboxypeptidase</keyword>
<dbReference type="InterPro" id="IPR036942">
    <property type="entry name" value="Beta-barrel_TonB_sf"/>
</dbReference>
<dbReference type="SUPFAM" id="SSF56935">
    <property type="entry name" value="Porins"/>
    <property type="match status" value="1"/>
</dbReference>
<accession>A0A239EQD7</accession>
<evidence type="ECO:0000256" key="4">
    <source>
        <dbReference type="ARBA" id="ARBA00022692"/>
    </source>
</evidence>
<keyword evidence="6" id="KW-0472">Membrane</keyword>
<dbReference type="PANTHER" id="PTHR30069:SF29">
    <property type="entry name" value="HEMOGLOBIN AND HEMOGLOBIN-HAPTOGLOBIN-BINDING PROTEIN 1-RELATED"/>
    <property type="match status" value="1"/>
</dbReference>
<keyword evidence="5 8" id="KW-0732">Signal</keyword>
<dbReference type="GO" id="GO:0009279">
    <property type="term" value="C:cell outer membrane"/>
    <property type="evidence" value="ECO:0007669"/>
    <property type="project" value="UniProtKB-SubCell"/>
</dbReference>
<keyword evidence="3" id="KW-1134">Transmembrane beta strand</keyword>
<evidence type="ECO:0000256" key="3">
    <source>
        <dbReference type="ARBA" id="ARBA00022452"/>
    </source>
</evidence>
<evidence type="ECO:0000256" key="8">
    <source>
        <dbReference type="SAM" id="SignalP"/>
    </source>
</evidence>
<dbReference type="InterPro" id="IPR039426">
    <property type="entry name" value="TonB-dep_rcpt-like"/>
</dbReference>
<dbReference type="SUPFAM" id="SSF49464">
    <property type="entry name" value="Carboxypeptidase regulatory domain-like"/>
    <property type="match status" value="1"/>
</dbReference>
<dbReference type="EMBL" id="FZOU01000001">
    <property type="protein sequence ID" value="SNS46233.1"/>
    <property type="molecule type" value="Genomic_DNA"/>
</dbReference>
<evidence type="ECO:0000256" key="6">
    <source>
        <dbReference type="ARBA" id="ARBA00023136"/>
    </source>
</evidence>
<dbReference type="InterPro" id="IPR008969">
    <property type="entry name" value="CarboxyPept-like_regulatory"/>
</dbReference>
<protein>
    <submittedName>
        <fullName evidence="10">Carboxypeptidase regulatory-like domain-containing protein</fullName>
    </submittedName>
</protein>
<organism evidence="10 11">
    <name type="scientific">Granulicella rosea</name>
    <dbReference type="NCBI Taxonomy" id="474952"/>
    <lineage>
        <taxon>Bacteria</taxon>
        <taxon>Pseudomonadati</taxon>
        <taxon>Acidobacteriota</taxon>
        <taxon>Terriglobia</taxon>
        <taxon>Terriglobales</taxon>
        <taxon>Acidobacteriaceae</taxon>
        <taxon>Granulicella</taxon>
    </lineage>
</organism>
<evidence type="ECO:0000256" key="5">
    <source>
        <dbReference type="ARBA" id="ARBA00022729"/>
    </source>
</evidence>
<keyword evidence="7" id="KW-0998">Cell outer membrane</keyword>
<dbReference type="AlphaFoldDB" id="A0A239EQD7"/>
<dbReference type="Proteomes" id="UP000198356">
    <property type="component" value="Unassembled WGS sequence"/>
</dbReference>
<keyword evidence="2" id="KW-0813">Transport</keyword>
<feature type="domain" description="TonB-dependent transporter Oar-like beta-barrel" evidence="9">
    <location>
        <begin position="255"/>
        <end position="1150"/>
    </location>
</feature>
<dbReference type="GO" id="GO:0004180">
    <property type="term" value="F:carboxypeptidase activity"/>
    <property type="evidence" value="ECO:0007669"/>
    <property type="project" value="UniProtKB-KW"/>
</dbReference>
<feature type="signal peptide" evidence="8">
    <location>
        <begin position="1"/>
        <end position="33"/>
    </location>
</feature>
<keyword evidence="10" id="KW-0645">Protease</keyword>
<evidence type="ECO:0000259" key="9">
    <source>
        <dbReference type="Pfam" id="PF25183"/>
    </source>
</evidence>
<keyword evidence="11" id="KW-1185">Reference proteome</keyword>
<dbReference type="Gene3D" id="2.40.170.20">
    <property type="entry name" value="TonB-dependent receptor, beta-barrel domain"/>
    <property type="match status" value="1"/>
</dbReference>
<sequence length="1157" mass="124853">MVCFTRSRFRLSPLVCGMALICTTIFLTPDMWAQQDTGSIVGNVRDSSGALLPNAEVKITNEETNLGSTFHSDEKGFYISTDLPVGPYSVEVKAAGFAAILERHVIVNVASRVEVDVALKVGNQEMVVTIDSTIPPMDTTNATLGAVIDSRAVENLPLNGGNVLALAALLPGVVSAVGADSEGFNNRGTDLTAIKVGGGATGANGNILDGVNNLQTQIGEVAINPGVDSIREFRIQSGVVSAQYGFTSGGIINLITKTGSQSFHGSIYEYFRNDAMDAQNAFANQVTGKPELRYNQYGASLGGPLFKDRIFFFANYEEYRYVGTTPAFTSVPTPQERTGDFSDLLDTNGNLIPLYDPTTTTTVGTVTTRQTYTAEYNEPTPNVIPASKIDPVALKIQNLFYPLPNNTPTNAYTHTNNYASTSRTLSSQRRGVARFDGKLSEALNGFLRFGYYENKTNNAGILPSPIVSDRNDDLRNMDLAIGVTQILSANKINETRVAVERTDFPFEAASYGQNWPGQLGLANVPADTMPQISNGLPAFNVTYGYRASTQTQLMDDFTWIPGSHTLHLGVDLRLNQADNNQNNAPSGTFSFTSNLTGNPKSQAGTGSAYASFLTGYTNSASDVAVRGTAFRTASASGYIQDDWRAMSRLTVNVGLRYDYQEQPFEQNNGVSSFDLNGTDPVSGFLGKTIYANTGGYGRNFFQENYKDFGPRIGFAYTLASDGRTVIRGGYAIYYSSNVNQSYFGSNNGFGSVTTSYTALNSNSAALLLKNGFPAPPPQPQGAAAGPSAFLGQAAFYQDPHAPSSMSQQYTLSFERELPSHVVVDVAYLANHGTHFVIPSININQLPSQYLAMGDALLTSVKNPYAGKVPGTLGAATITLANSLKPYPYYTTVTNYQPHYASYFGNYGYLSVQRRAQHGLQVLGSYTYGKLLAPPIYVPINQAATGTSTLTGAYQNSYDLHADYGVDPTDVTHNGTLSLIYELPFGQGRRWYSHGRGASLIGGWQFSSIVIAQTGRPLSISGANNQNIATRPNFRPGYSTRLAHRSKSEWFNTAAYVNPPNWTYGTIPRVDSRTRGPGAWSLNLSVFKTFSLPKSFAMQFRASAFNALNHVNLGLPNTTFTAGPVGSDGFSTNINGAFGVISSAASPRTMQLQLKIYR</sequence>
<dbReference type="PANTHER" id="PTHR30069">
    <property type="entry name" value="TONB-DEPENDENT OUTER MEMBRANE RECEPTOR"/>
    <property type="match status" value="1"/>
</dbReference>
<keyword evidence="4" id="KW-0812">Transmembrane</keyword>
<name>A0A239EQD7_9BACT</name>
<evidence type="ECO:0000313" key="11">
    <source>
        <dbReference type="Proteomes" id="UP000198356"/>
    </source>
</evidence>
<gene>
    <name evidence="10" type="ORF">SAMN05421770_1011078</name>
</gene>
<dbReference type="GO" id="GO:0044718">
    <property type="term" value="P:siderophore transmembrane transport"/>
    <property type="evidence" value="ECO:0007669"/>
    <property type="project" value="TreeGrafter"/>
</dbReference>
<evidence type="ECO:0000256" key="2">
    <source>
        <dbReference type="ARBA" id="ARBA00022448"/>
    </source>
</evidence>
<reference evidence="10 11" key="1">
    <citation type="submission" date="2017-06" db="EMBL/GenBank/DDBJ databases">
        <authorList>
            <person name="Kim H.J."/>
            <person name="Triplett B.A."/>
        </authorList>
    </citation>
    <scope>NUCLEOTIDE SEQUENCE [LARGE SCALE GENOMIC DNA]</scope>
    <source>
        <strain evidence="10 11">DSM 18704</strain>
    </source>
</reference>